<evidence type="ECO:0000256" key="3">
    <source>
        <dbReference type="ARBA" id="ARBA00022691"/>
    </source>
</evidence>
<dbReference type="InterPro" id="IPR001077">
    <property type="entry name" value="COMT_C"/>
</dbReference>
<dbReference type="GeneID" id="92051986"/>
<dbReference type="EMBL" id="JAQQWN010000010">
    <property type="protein sequence ID" value="KAK8062515.1"/>
    <property type="molecule type" value="Genomic_DNA"/>
</dbReference>
<comment type="caution">
    <text evidence="5">The sequence shown here is derived from an EMBL/GenBank/DDBJ whole genome shotgun (WGS) entry which is preliminary data.</text>
</comment>
<accession>A0ABR1UUA9</accession>
<dbReference type="Proteomes" id="UP001433268">
    <property type="component" value="Unassembled WGS sequence"/>
</dbReference>
<evidence type="ECO:0000313" key="6">
    <source>
        <dbReference type="Proteomes" id="UP001433268"/>
    </source>
</evidence>
<gene>
    <name evidence="5" type="ORF">PG997_014612</name>
</gene>
<name>A0ABR1UUA9_9PEZI</name>
<dbReference type="PROSITE" id="PS51683">
    <property type="entry name" value="SAM_OMT_II"/>
    <property type="match status" value="1"/>
</dbReference>
<proteinExistence type="predicted"/>
<dbReference type="PANTHER" id="PTHR43712:SF12">
    <property type="entry name" value="STERIGMATOCYSTIN 8-O-METHYLTRANSFERASE"/>
    <property type="match status" value="1"/>
</dbReference>
<evidence type="ECO:0000256" key="1">
    <source>
        <dbReference type="ARBA" id="ARBA00022603"/>
    </source>
</evidence>
<dbReference type="Gene3D" id="1.10.10.10">
    <property type="entry name" value="Winged helix-like DNA-binding domain superfamily/Winged helix DNA-binding domain"/>
    <property type="match status" value="1"/>
</dbReference>
<evidence type="ECO:0000259" key="4">
    <source>
        <dbReference type="Pfam" id="PF00891"/>
    </source>
</evidence>
<keyword evidence="1" id="KW-0489">Methyltransferase</keyword>
<dbReference type="InterPro" id="IPR036390">
    <property type="entry name" value="WH_DNA-bd_sf"/>
</dbReference>
<keyword evidence="2" id="KW-0808">Transferase</keyword>
<sequence length="458" mass="51230">MTDSRSLTELGRIIQSRSTTIAAWLGAAEIPQPSLSATYPWQEIDYPRDIEQDRAEILEALDELRTLLLGPTSYLFHTSITSVSYRALGRRLRMTHGHHELTDRVQPVWVAVFTTLYRFQIAQNVPRQGSISYTDLAAQCDLGELDLRRVIRAAVSIRIFEEGDGHVRHNAISAALASPLSHDAVGFFAEEFHPAAMKFSEALRQFPGSKMAGESALALVNGLSGDMDIFSHVSKDPVRFERFANAMSWMAMMPGTASSHFVNNVPWGRGEGQAVPACPRTIVDIGGSHGDLCKALLRGYPGIERAIVQDLPRVTQISLEETFEAEYSNRIEYQAYDFFTEQPVKEADVYIFRTVLHDWPDSYAIKILRNQVPAMKPGARILINDICLESGQHTDPLTQQAQCTHDMMVKMGVNAQERTTQEWANLLSEANRGYKINSIVSPQSSVHSIIEVVWEENP</sequence>
<keyword evidence="3" id="KW-0949">S-adenosyl-L-methionine</keyword>
<feature type="domain" description="O-methyltransferase C-terminal" evidence="4">
    <location>
        <begin position="280"/>
        <end position="430"/>
    </location>
</feature>
<dbReference type="InterPro" id="IPR036388">
    <property type="entry name" value="WH-like_DNA-bd_sf"/>
</dbReference>
<dbReference type="Pfam" id="PF00891">
    <property type="entry name" value="Methyltransf_2"/>
    <property type="match status" value="1"/>
</dbReference>
<protein>
    <recommendedName>
        <fullName evidence="4">O-methyltransferase C-terminal domain-containing protein</fullName>
    </recommendedName>
</protein>
<reference evidence="5 6" key="1">
    <citation type="submission" date="2023-01" db="EMBL/GenBank/DDBJ databases">
        <title>Analysis of 21 Apiospora genomes using comparative genomics revels a genus with tremendous synthesis potential of carbohydrate active enzymes and secondary metabolites.</title>
        <authorList>
            <person name="Sorensen T."/>
        </authorList>
    </citation>
    <scope>NUCLEOTIDE SEQUENCE [LARGE SCALE GENOMIC DNA]</scope>
    <source>
        <strain evidence="5 6">CBS 114990</strain>
    </source>
</reference>
<dbReference type="SUPFAM" id="SSF53335">
    <property type="entry name" value="S-adenosyl-L-methionine-dependent methyltransferases"/>
    <property type="match status" value="1"/>
</dbReference>
<evidence type="ECO:0000313" key="5">
    <source>
        <dbReference type="EMBL" id="KAK8062515.1"/>
    </source>
</evidence>
<dbReference type="RefSeq" id="XP_066661114.1">
    <property type="nucleotide sequence ID" value="XM_066818926.1"/>
</dbReference>
<dbReference type="SUPFAM" id="SSF46785">
    <property type="entry name" value="Winged helix' DNA-binding domain"/>
    <property type="match status" value="1"/>
</dbReference>
<dbReference type="InterPro" id="IPR016461">
    <property type="entry name" value="COMT-like"/>
</dbReference>
<evidence type="ECO:0000256" key="2">
    <source>
        <dbReference type="ARBA" id="ARBA00022679"/>
    </source>
</evidence>
<keyword evidence="6" id="KW-1185">Reference proteome</keyword>
<dbReference type="InterPro" id="IPR029063">
    <property type="entry name" value="SAM-dependent_MTases_sf"/>
</dbReference>
<organism evidence="5 6">
    <name type="scientific">Apiospora hydei</name>
    <dbReference type="NCBI Taxonomy" id="1337664"/>
    <lineage>
        <taxon>Eukaryota</taxon>
        <taxon>Fungi</taxon>
        <taxon>Dikarya</taxon>
        <taxon>Ascomycota</taxon>
        <taxon>Pezizomycotina</taxon>
        <taxon>Sordariomycetes</taxon>
        <taxon>Xylariomycetidae</taxon>
        <taxon>Amphisphaeriales</taxon>
        <taxon>Apiosporaceae</taxon>
        <taxon>Apiospora</taxon>
    </lineage>
</organism>
<dbReference type="PANTHER" id="PTHR43712">
    <property type="entry name" value="PUTATIVE (AFU_ORTHOLOGUE AFUA_4G14580)-RELATED"/>
    <property type="match status" value="1"/>
</dbReference>
<dbReference type="Gene3D" id="3.40.50.150">
    <property type="entry name" value="Vaccinia Virus protein VP39"/>
    <property type="match status" value="1"/>
</dbReference>